<gene>
    <name evidence="3" type="ORF">KUG47_10165</name>
</gene>
<organism evidence="3 4">
    <name type="scientific">Falsochrobactrum tianjinense</name>
    <dbReference type="NCBI Taxonomy" id="2706015"/>
    <lineage>
        <taxon>Bacteria</taxon>
        <taxon>Pseudomonadati</taxon>
        <taxon>Pseudomonadota</taxon>
        <taxon>Alphaproteobacteria</taxon>
        <taxon>Hyphomicrobiales</taxon>
        <taxon>Brucellaceae</taxon>
        <taxon>Falsochrobactrum</taxon>
    </lineage>
</organism>
<dbReference type="RefSeq" id="WP_217677863.1">
    <property type="nucleotide sequence ID" value="NZ_JAHRVA010000004.1"/>
</dbReference>
<evidence type="ECO:0000313" key="3">
    <source>
        <dbReference type="EMBL" id="MBV2143859.1"/>
    </source>
</evidence>
<evidence type="ECO:0000256" key="1">
    <source>
        <dbReference type="SAM" id="MobiDB-lite"/>
    </source>
</evidence>
<name>A0A949PPJ0_9HYPH</name>
<dbReference type="EMBL" id="JAHRVA010000004">
    <property type="protein sequence ID" value="MBV2143859.1"/>
    <property type="molecule type" value="Genomic_DNA"/>
</dbReference>
<keyword evidence="2" id="KW-0812">Transmembrane</keyword>
<keyword evidence="4" id="KW-1185">Reference proteome</keyword>
<accession>A0A949PPJ0</accession>
<feature type="transmembrane region" description="Helical" evidence="2">
    <location>
        <begin position="20"/>
        <end position="42"/>
    </location>
</feature>
<keyword evidence="2" id="KW-0472">Membrane</keyword>
<dbReference type="Proteomes" id="UP000752297">
    <property type="component" value="Unassembled WGS sequence"/>
</dbReference>
<proteinExistence type="predicted"/>
<dbReference type="AlphaFoldDB" id="A0A949PPJ0"/>
<reference evidence="3 4" key="1">
    <citation type="submission" date="2021-06" db="EMBL/GenBank/DDBJ databases">
        <title>Falsochrobactrum tianjin sp.nov., a new petroleum-degrading bacteria isolated from oily soils.</title>
        <authorList>
            <person name="Chen G."/>
            <person name="Chen H."/>
            <person name="Tian J."/>
            <person name="Qing J."/>
            <person name="Zhong L."/>
            <person name="Ma W."/>
            <person name="Song Y."/>
            <person name="Cui X."/>
            <person name="Yan B."/>
        </authorList>
    </citation>
    <scope>NUCLEOTIDE SEQUENCE [LARGE SCALE GENOMIC DNA]</scope>
    <source>
        <strain evidence="3 4">TDYN1</strain>
    </source>
</reference>
<keyword evidence="2" id="KW-1133">Transmembrane helix</keyword>
<feature type="compositionally biased region" description="Polar residues" evidence="1">
    <location>
        <begin position="48"/>
        <end position="61"/>
    </location>
</feature>
<comment type="caution">
    <text evidence="3">The sequence shown here is derived from an EMBL/GenBank/DDBJ whole genome shotgun (WGS) entry which is preliminary data.</text>
</comment>
<feature type="region of interest" description="Disordered" evidence="1">
    <location>
        <begin position="47"/>
        <end position="71"/>
    </location>
</feature>
<evidence type="ECO:0000313" key="4">
    <source>
        <dbReference type="Proteomes" id="UP000752297"/>
    </source>
</evidence>
<evidence type="ECO:0000256" key="2">
    <source>
        <dbReference type="SAM" id="Phobius"/>
    </source>
</evidence>
<protein>
    <submittedName>
        <fullName evidence="3">Uncharacterized protein</fullName>
    </submittedName>
</protein>
<sequence length="143" mass="15408">MINGINTRHWHADRYRQHGFMLFVTCVLSLAAVIFAVDFAALSDESSRNIPRNNTAQQVEDTSAIPPRQQSASLSQTIRAILVEAASTKIKVAYPGGNSNGLLARSADMAFYDSGPVETAAILRPLKITASYHASARAPPPAI</sequence>